<keyword evidence="2" id="KW-1185">Reference proteome</keyword>
<proteinExistence type="predicted"/>
<gene>
    <name evidence="1" type="ORF">PUR21_21865</name>
</gene>
<dbReference type="Proteomes" id="UP001404845">
    <property type="component" value="Unassembled WGS sequence"/>
</dbReference>
<sequence>MSLVLDVPNHIRTALMGKQSALKTLAKLERTVADGQTPPARLLKASGSGSAGDFLPYMTLGLHHAKLDFSGRNGGDPCLVFQEVSPGKLVALALTDHRSYASSDHARCRAWLWEHRDDIDWDVSDEAAAVFEDLMTAFGSASPSGGRRGRR</sequence>
<comment type="caution">
    <text evidence="1">The sequence shown here is derived from an EMBL/GenBank/DDBJ whole genome shotgun (WGS) entry which is preliminary data.</text>
</comment>
<protein>
    <submittedName>
        <fullName evidence="1">Uncharacterized protein</fullName>
    </submittedName>
</protein>
<name>A0ABU9ZFP4_9HYPH</name>
<dbReference type="RefSeq" id="WP_345971670.1">
    <property type="nucleotide sequence ID" value="NZ_JAQYXL010000001.1"/>
</dbReference>
<organism evidence="1 2">
    <name type="scientific">Methylorubrum rhodesianum</name>
    <dbReference type="NCBI Taxonomy" id="29427"/>
    <lineage>
        <taxon>Bacteria</taxon>
        <taxon>Pseudomonadati</taxon>
        <taxon>Pseudomonadota</taxon>
        <taxon>Alphaproteobacteria</taxon>
        <taxon>Hyphomicrobiales</taxon>
        <taxon>Methylobacteriaceae</taxon>
        <taxon>Methylorubrum</taxon>
    </lineage>
</organism>
<accession>A0ABU9ZFP4</accession>
<evidence type="ECO:0000313" key="2">
    <source>
        <dbReference type="Proteomes" id="UP001404845"/>
    </source>
</evidence>
<reference evidence="1 2" key="1">
    <citation type="journal article" date="2023" name="PLoS ONE">
        <title>Complete genome assembly of Hawai'i environmental nontuberculous mycobacteria reveals unexpected co-isolation with methylobacteria.</title>
        <authorList>
            <person name="Hendrix J."/>
            <person name="Epperson L.E."/>
            <person name="Tong E.I."/>
            <person name="Chan Y.L."/>
            <person name="Hasan N.A."/>
            <person name="Dawrs S.N."/>
            <person name="Norton G.J."/>
            <person name="Virdi R."/>
            <person name="Crooks J.L."/>
            <person name="Chan E.D."/>
            <person name="Honda J.R."/>
            <person name="Strong M."/>
        </authorList>
    </citation>
    <scope>NUCLEOTIDE SEQUENCE [LARGE SCALE GENOMIC DNA]</scope>
    <source>
        <strain evidence="1 2">NJH_HI01</strain>
    </source>
</reference>
<evidence type="ECO:0000313" key="1">
    <source>
        <dbReference type="EMBL" id="MEN3230254.1"/>
    </source>
</evidence>
<dbReference type="EMBL" id="JAQYXL010000001">
    <property type="protein sequence ID" value="MEN3230254.1"/>
    <property type="molecule type" value="Genomic_DNA"/>
</dbReference>